<dbReference type="EMBL" id="SSTG01000126">
    <property type="protein sequence ID" value="THG45594.1"/>
    <property type="molecule type" value="Genomic_DNA"/>
</dbReference>
<protein>
    <submittedName>
        <fullName evidence="1">PEGA domain-containing protein</fullName>
    </submittedName>
</protein>
<reference evidence="1" key="1">
    <citation type="submission" date="2019-04" db="EMBL/GenBank/DDBJ databases">
        <title>Microbes associate with the intestines of laboratory mice.</title>
        <authorList>
            <person name="Navarre W."/>
            <person name="Wong E."/>
            <person name="Huang K.C."/>
            <person name="Tropini C."/>
            <person name="Ng K."/>
            <person name="Yu B."/>
        </authorList>
    </citation>
    <scope>NUCLEOTIDE SEQUENCE</scope>
    <source>
        <strain evidence="1">NM86_A22</strain>
    </source>
</reference>
<sequence>MIMHKQSILIVLLSIFLSINALGQELTVLGFRPTSEIMHVPIQRADANNEICAMIRVLLPVSGVTFEGQTVGDSPYNGSEYRVYMTRGTKMLKVNCPGHYPLMVDFRDYGINALEGKRIYELKLKAQTAGVQQQADPGANYLILNVQPAQGVSVKVDGTSQIVDGGTVSVYLKYGRHTYHVESDGYASEEGTVEIGPTSKTVKEVRLQSVMATLTVSPETPGCAIYVNDRLKGTGTWGGQLPAGLYRVEARKDGHRPQTVTVELSQRDSRTVTIPALSPVYGIINVNYRPVGATVAIDGMEAGTTPDIFRNVTVGRHTVTVSKPGYQSRQEQVTVGENQTATVSGELVAQAVQQQAAPVAVSTTGNTINGHEYVDLGLSVKWAACNVGASSPEDYGNYYAWGETATKAEYTESNSKTYGKTMGDISGNPQYDAARANWGGTWRLPTKAEFNELYKCKWKWTTQGGRNGYRITGLNGNSIFLPAAGWRSGSSLYDADTNGRYWNSTSMSDSRVANNFSFGSSFLSTGGYFRLDGFPVRPVSE</sequence>
<gene>
    <name evidence="1" type="ORF">E5990_08790</name>
</gene>
<dbReference type="Proteomes" id="UP000305401">
    <property type="component" value="Unassembled WGS sequence"/>
</dbReference>
<keyword evidence="2" id="KW-1185">Reference proteome</keyword>
<proteinExistence type="predicted"/>
<evidence type="ECO:0000313" key="2">
    <source>
        <dbReference type="Proteomes" id="UP000305401"/>
    </source>
</evidence>
<name>A0AC61S4P7_9BACT</name>
<comment type="caution">
    <text evidence="1">The sequence shown here is derived from an EMBL/GenBank/DDBJ whole genome shotgun (WGS) entry which is preliminary data.</text>
</comment>
<evidence type="ECO:0000313" key="1">
    <source>
        <dbReference type="EMBL" id="THG45594.1"/>
    </source>
</evidence>
<accession>A0AC61S4P7</accession>
<organism evidence="1 2">
    <name type="scientific">Muribaculum caecicola</name>
    <dbReference type="NCBI Taxonomy" id="3038144"/>
    <lineage>
        <taxon>Bacteria</taxon>
        <taxon>Pseudomonadati</taxon>
        <taxon>Bacteroidota</taxon>
        <taxon>Bacteroidia</taxon>
        <taxon>Bacteroidales</taxon>
        <taxon>Muribaculaceae</taxon>
        <taxon>Muribaculum</taxon>
    </lineage>
</organism>